<dbReference type="OrthoDB" id="5424234at2759"/>
<feature type="compositionally biased region" description="Low complexity" evidence="1">
    <location>
        <begin position="234"/>
        <end position="250"/>
    </location>
</feature>
<evidence type="ECO:0000259" key="2">
    <source>
        <dbReference type="Pfam" id="PF08550"/>
    </source>
</evidence>
<feature type="compositionally biased region" description="Low complexity" evidence="1">
    <location>
        <begin position="284"/>
        <end position="294"/>
    </location>
</feature>
<evidence type="ECO:0000313" key="3">
    <source>
        <dbReference type="EMBL" id="TVY58689.1"/>
    </source>
</evidence>
<gene>
    <name evidence="3" type="ORF">LSUE1_G008776</name>
</gene>
<feature type="compositionally biased region" description="Polar residues" evidence="1">
    <location>
        <begin position="115"/>
        <end position="137"/>
    </location>
</feature>
<feature type="region of interest" description="Disordered" evidence="1">
    <location>
        <begin position="435"/>
        <end position="521"/>
    </location>
</feature>
<keyword evidence="4" id="KW-1185">Reference proteome</keyword>
<comment type="caution">
    <text evidence="3">The sequence shown here is derived from an EMBL/GenBank/DDBJ whole genome shotgun (WGS) entry which is preliminary data.</text>
</comment>
<organism evidence="3 4">
    <name type="scientific">Lachnellula suecica</name>
    <dbReference type="NCBI Taxonomy" id="602035"/>
    <lineage>
        <taxon>Eukaryota</taxon>
        <taxon>Fungi</taxon>
        <taxon>Dikarya</taxon>
        <taxon>Ascomycota</taxon>
        <taxon>Pezizomycotina</taxon>
        <taxon>Leotiomycetes</taxon>
        <taxon>Helotiales</taxon>
        <taxon>Lachnaceae</taxon>
        <taxon>Lachnellula</taxon>
    </lineage>
</organism>
<reference evidence="3 4" key="1">
    <citation type="submission" date="2018-05" db="EMBL/GenBank/DDBJ databases">
        <title>Genome sequencing and assembly of the regulated plant pathogen Lachnellula willkommii and related sister species for the development of diagnostic species identification markers.</title>
        <authorList>
            <person name="Giroux E."/>
            <person name="Bilodeau G."/>
        </authorList>
    </citation>
    <scope>NUCLEOTIDE SEQUENCE [LARGE SCALE GENOMIC DNA]</scope>
    <source>
        <strain evidence="3 4">CBS 268.59</strain>
    </source>
</reference>
<feature type="compositionally biased region" description="Basic and acidic residues" evidence="1">
    <location>
        <begin position="502"/>
        <end position="511"/>
    </location>
</feature>
<feature type="compositionally biased region" description="Low complexity" evidence="1">
    <location>
        <begin position="435"/>
        <end position="452"/>
    </location>
</feature>
<feature type="compositionally biased region" description="Polar residues" evidence="1">
    <location>
        <begin position="374"/>
        <end position="401"/>
    </location>
</feature>
<dbReference type="AlphaFoldDB" id="A0A8T9BX42"/>
<feature type="compositionally biased region" description="Polar residues" evidence="1">
    <location>
        <begin position="320"/>
        <end position="329"/>
    </location>
</feature>
<feature type="compositionally biased region" description="Polar residues" evidence="1">
    <location>
        <begin position="251"/>
        <end position="270"/>
    </location>
</feature>
<dbReference type="Pfam" id="PF08550">
    <property type="entry name" value="GATA_AreA"/>
    <property type="match status" value="1"/>
</dbReference>
<dbReference type="InterPro" id="IPR013860">
    <property type="entry name" value="AreA_GATA"/>
</dbReference>
<protein>
    <recommendedName>
        <fullName evidence="2">Nitrogen regulatory protein areA GATA-like domain-containing protein</fullName>
    </recommendedName>
</protein>
<dbReference type="EMBL" id="QGMK01002431">
    <property type="protein sequence ID" value="TVY58689.1"/>
    <property type="molecule type" value="Genomic_DNA"/>
</dbReference>
<feature type="region of interest" description="Disordered" evidence="1">
    <location>
        <begin position="111"/>
        <end position="347"/>
    </location>
</feature>
<proteinExistence type="predicted"/>
<evidence type="ECO:0000313" key="4">
    <source>
        <dbReference type="Proteomes" id="UP000469558"/>
    </source>
</evidence>
<name>A0A8T9BX42_9HELO</name>
<feature type="compositionally biased region" description="Basic and acidic residues" evidence="1">
    <location>
        <begin position="295"/>
        <end position="309"/>
    </location>
</feature>
<feature type="compositionally biased region" description="Polar residues" evidence="1">
    <location>
        <begin position="176"/>
        <end position="187"/>
    </location>
</feature>
<sequence>MSLLLPKGIVKNSEVVEGSIERVDNEALDLADIAKMWKVYTTTKRRLLDPTAERLENYWWRIWGSRKRELKGATVARLFAQISDGRTFVPLRGPPNRDEGTTPLERTTRFRPAASSATTIHQPVQNRPRTTPSSGLSRTPIVMPHPILKKARGPSSTGPRPTARFVSPHDSELETAPNSPVGTNSHVVVQPPSPLLDTDNMNFDKKSGGSAGAKKKSNFVASNSSKKKRPVIVRRQSSQSSAELSRASGSTQSALQQNTSPTVTEQSQARGKQPVPSKFQENFSPSSPSPASTAPKKDRAALKSADSKRNSSRKSSSQRTQNFRSQALKQETVEAGPSNTRRVDNDRIEVEDLTADELELQQTLLEQANASRKPPQSTSQTQSKFLSNDQASQQRNSQRSTSEGDRGAVDGLNILHHDRKSSTSLAPTLTTATGNVSAVPTASSVPSSSTSKGKGKAKSVDSNDNARAGLFTKQPVQPTPAGISGPAESLISRSKSQLTLLLEKDRAKGADNKPTNGKKKS</sequence>
<feature type="region of interest" description="Disordered" evidence="1">
    <location>
        <begin position="367"/>
        <end position="409"/>
    </location>
</feature>
<accession>A0A8T9BX42</accession>
<evidence type="ECO:0000256" key="1">
    <source>
        <dbReference type="SAM" id="MobiDB-lite"/>
    </source>
</evidence>
<dbReference type="Proteomes" id="UP000469558">
    <property type="component" value="Unassembled WGS sequence"/>
</dbReference>
<feature type="domain" description="Nitrogen regulatory protein areA GATA-like" evidence="2">
    <location>
        <begin position="36"/>
        <end position="64"/>
    </location>
</feature>